<dbReference type="EnsemblMetazoa" id="CJA32692.1">
    <property type="protein sequence ID" value="CJA32692.1"/>
    <property type="gene ID" value="WBGene00208539"/>
</dbReference>
<evidence type="ECO:0000256" key="1">
    <source>
        <dbReference type="SAM" id="MobiDB-lite"/>
    </source>
</evidence>
<dbReference type="InParanoid" id="A0A2Q4SKX8"/>
<evidence type="ECO:0000313" key="2">
    <source>
        <dbReference type="EnsemblMetazoa" id="CJA34245.1"/>
    </source>
</evidence>
<reference evidence="3" key="1">
    <citation type="submission" date="2010-08" db="EMBL/GenBank/DDBJ databases">
        <authorList>
            <consortium name="Caenorhabditis japonica Sequencing Consortium"/>
            <person name="Wilson R.K."/>
        </authorList>
    </citation>
    <scope>NUCLEOTIDE SEQUENCE [LARGE SCALE GENOMIC DNA]</scope>
    <source>
        <strain evidence="3">DF5081</strain>
    </source>
</reference>
<accession>A0A2Q4SKX8</accession>
<feature type="region of interest" description="Disordered" evidence="1">
    <location>
        <begin position="1"/>
        <end position="66"/>
    </location>
</feature>
<reference evidence="2" key="2">
    <citation type="submission" date="2022-06" db="UniProtKB">
        <authorList>
            <consortium name="EnsemblMetazoa"/>
        </authorList>
    </citation>
    <scope>IDENTIFICATION</scope>
    <source>
        <strain evidence="2">DF5081</strain>
    </source>
</reference>
<keyword evidence="3" id="KW-1185">Reference proteome</keyword>
<dbReference type="AlphaFoldDB" id="A0A2Q4SKX8"/>
<name>A0A2Q4SKX8_CAEJA</name>
<feature type="compositionally biased region" description="Polar residues" evidence="1">
    <location>
        <begin position="9"/>
        <end position="20"/>
    </location>
</feature>
<protein>
    <submittedName>
        <fullName evidence="2">Uncharacterized protein</fullName>
    </submittedName>
</protein>
<feature type="compositionally biased region" description="Polar residues" evidence="1">
    <location>
        <begin position="28"/>
        <end position="38"/>
    </location>
</feature>
<evidence type="ECO:0000313" key="3">
    <source>
        <dbReference type="Proteomes" id="UP000005237"/>
    </source>
</evidence>
<dbReference type="Proteomes" id="UP000005237">
    <property type="component" value="Unassembled WGS sequence"/>
</dbReference>
<sequence length="66" mass="7173">MSPCGSPGMTKSVSGLQSHRTYVEEARTTSQWNPSLQCQPEIRSTRSCFEEYPDDGGSDAPGFDAT</sequence>
<organism evidence="2 3">
    <name type="scientific">Caenorhabditis japonica</name>
    <dbReference type="NCBI Taxonomy" id="281687"/>
    <lineage>
        <taxon>Eukaryota</taxon>
        <taxon>Metazoa</taxon>
        <taxon>Ecdysozoa</taxon>
        <taxon>Nematoda</taxon>
        <taxon>Chromadorea</taxon>
        <taxon>Rhabditida</taxon>
        <taxon>Rhabditina</taxon>
        <taxon>Rhabditomorpha</taxon>
        <taxon>Rhabditoidea</taxon>
        <taxon>Rhabditidae</taxon>
        <taxon>Peloderinae</taxon>
        <taxon>Caenorhabditis</taxon>
    </lineage>
</organism>
<dbReference type="EnsemblMetazoa" id="CJA34245.1">
    <property type="protein sequence ID" value="CJA34245.1"/>
    <property type="gene ID" value="WBGene00210092"/>
</dbReference>
<proteinExistence type="predicted"/>
<dbReference type="EnsemblMetazoa" id="CJA32269.1">
    <property type="protein sequence ID" value="CJA32269.1"/>
    <property type="gene ID" value="WBGene00208116"/>
</dbReference>